<accession>A0AAD1VWQ1</accession>
<dbReference type="AlphaFoldDB" id="A0AAD1VWQ1"/>
<reference evidence="4" key="1">
    <citation type="submission" date="2022-03" db="EMBL/GenBank/DDBJ databases">
        <authorList>
            <person name="Alioto T."/>
            <person name="Alioto T."/>
            <person name="Gomez Garrido J."/>
        </authorList>
    </citation>
    <scope>NUCLEOTIDE SEQUENCE</scope>
</reference>
<feature type="compositionally biased region" description="Pro residues" evidence="2">
    <location>
        <begin position="237"/>
        <end position="246"/>
    </location>
</feature>
<evidence type="ECO:0000313" key="5">
    <source>
        <dbReference type="Proteomes" id="UP001295444"/>
    </source>
</evidence>
<dbReference type="InterPro" id="IPR011993">
    <property type="entry name" value="PH-like_dom_sf"/>
</dbReference>
<dbReference type="Proteomes" id="UP001295444">
    <property type="component" value="Chromosome 03"/>
</dbReference>
<dbReference type="Pfam" id="PF00169">
    <property type="entry name" value="PH"/>
    <property type="match status" value="1"/>
</dbReference>
<organism evidence="4 5">
    <name type="scientific">Pelobates cultripes</name>
    <name type="common">Western spadefoot toad</name>
    <dbReference type="NCBI Taxonomy" id="61616"/>
    <lineage>
        <taxon>Eukaryota</taxon>
        <taxon>Metazoa</taxon>
        <taxon>Chordata</taxon>
        <taxon>Craniata</taxon>
        <taxon>Vertebrata</taxon>
        <taxon>Euteleostomi</taxon>
        <taxon>Amphibia</taxon>
        <taxon>Batrachia</taxon>
        <taxon>Anura</taxon>
        <taxon>Pelobatoidea</taxon>
        <taxon>Pelobatidae</taxon>
        <taxon>Pelobates</taxon>
    </lineage>
</organism>
<dbReference type="EMBL" id="OW240914">
    <property type="protein sequence ID" value="CAH2274402.1"/>
    <property type="molecule type" value="Genomic_DNA"/>
</dbReference>
<evidence type="ECO:0000313" key="4">
    <source>
        <dbReference type="EMBL" id="CAH2274402.1"/>
    </source>
</evidence>
<evidence type="ECO:0000256" key="1">
    <source>
        <dbReference type="SAM" id="Coils"/>
    </source>
</evidence>
<feature type="coiled-coil region" evidence="1">
    <location>
        <begin position="554"/>
        <end position="581"/>
    </location>
</feature>
<dbReference type="Gene3D" id="2.30.29.30">
    <property type="entry name" value="Pleckstrin-homology domain (PH domain)/Phosphotyrosine-binding domain (PTB)"/>
    <property type="match status" value="1"/>
</dbReference>
<dbReference type="GO" id="GO:0071888">
    <property type="term" value="P:macrophage apoptotic process"/>
    <property type="evidence" value="ECO:0007669"/>
    <property type="project" value="TreeGrafter"/>
</dbReference>
<dbReference type="PANTHER" id="PTHR15871">
    <property type="entry name" value="PH DOMAIN-CONTAINING PROTEIN"/>
    <property type="match status" value="1"/>
</dbReference>
<proteinExistence type="predicted"/>
<dbReference type="InterPro" id="IPR001849">
    <property type="entry name" value="PH_domain"/>
</dbReference>
<dbReference type="InterPro" id="IPR043448">
    <property type="entry name" value="PKHO1/2"/>
</dbReference>
<keyword evidence="5" id="KW-1185">Reference proteome</keyword>
<feature type="compositionally biased region" description="Polar residues" evidence="2">
    <location>
        <begin position="385"/>
        <end position="398"/>
    </location>
</feature>
<feature type="domain" description="PH" evidence="3">
    <location>
        <begin position="17"/>
        <end position="117"/>
    </location>
</feature>
<dbReference type="PROSITE" id="PS50003">
    <property type="entry name" value="PH_DOMAIN"/>
    <property type="match status" value="1"/>
</dbReference>
<keyword evidence="1" id="KW-0175">Coiled coil</keyword>
<feature type="compositionally biased region" description="Basic and acidic residues" evidence="2">
    <location>
        <begin position="218"/>
        <end position="233"/>
    </location>
</feature>
<feature type="region of interest" description="Disordered" evidence="2">
    <location>
        <begin position="304"/>
        <end position="435"/>
    </location>
</feature>
<evidence type="ECO:0000256" key="2">
    <source>
        <dbReference type="SAM" id="MobiDB-lite"/>
    </source>
</evidence>
<dbReference type="SUPFAM" id="SSF50729">
    <property type="entry name" value="PH domain-like"/>
    <property type="match status" value="1"/>
</dbReference>
<feature type="region of interest" description="Disordered" evidence="2">
    <location>
        <begin position="196"/>
        <end position="274"/>
    </location>
</feature>
<protein>
    <recommendedName>
        <fullName evidence="3">PH domain-containing protein</fullName>
    </recommendedName>
</protein>
<sequence>MEDGVKGNSNTTPVSQVPVKAGWLKRSSGLLGLWKERYILLLKTQLLLCESEDEQKCLETLELGSYERCQDQKAFLKRKRHFTLIPSPGTKVQDVKFQAKNAEERDTWIQALNEGISRGKNKILDEVKVDNTISLEHVTRDRVKMGAAKRRPPTRVHLKEVAEAASDDSLRLGLDILKTDVLTVVPRIPEEVNIGPSVDPRIPEEVNSGPSVVTNIYEKPEQQKEPEEKEKKTFKIPMPPSKPIPPTSTEVLHPNTTDSDSQMPRPPSPPPKTLKECVYAREKLLSEAEETNDVMKPELKKLSIENLEVTTNTPPKPPPKILSDKMKIKWVGSSSSNMELEGIKSQEKGSKENLVNFDSDEGRRSPSPPPKVLSEVMEAQDLKHSLSSLDGESKGESNQPDDQEIADTIDDLQELSGESSDEQMPTMAEVEEQSEIDEIQTNETLEKKESFEQLNGVLETSEVSDTVPHMTCNLAASNILNTKQRSSSMGDLLSEANTDDGSKNRQKTNVLHFTKDYLYEMEMKLASGREKTETLLNQVLQGQLIKSNEGNGPEVNAEELLNEAVQQLREASQVLQEIKESGNLSNMPETITEKQKEKQKELVTLYRRSVP</sequence>
<dbReference type="SMART" id="SM00233">
    <property type="entry name" value="PH"/>
    <property type="match status" value="1"/>
</dbReference>
<evidence type="ECO:0000259" key="3">
    <source>
        <dbReference type="PROSITE" id="PS50003"/>
    </source>
</evidence>
<gene>
    <name evidence="4" type="ORF">PECUL_23A003180</name>
</gene>
<feature type="compositionally biased region" description="Basic and acidic residues" evidence="2">
    <location>
        <begin position="341"/>
        <end position="351"/>
    </location>
</feature>
<feature type="compositionally biased region" description="Acidic residues" evidence="2">
    <location>
        <begin position="399"/>
        <end position="413"/>
    </location>
</feature>
<name>A0AAD1VWQ1_PELCU</name>
<dbReference type="PANTHER" id="PTHR15871:SF2">
    <property type="entry name" value="PLECKSTRIN HOMOLOGY DOMAIN-CONTAINING FAMILY O MEMBER 2"/>
    <property type="match status" value="1"/>
</dbReference>